<name>A0A0N0RXD4_9EURO</name>
<dbReference type="EMBL" id="LHQQ01000445">
    <property type="protein sequence ID" value="KOS36495.1"/>
    <property type="molecule type" value="Genomic_DNA"/>
</dbReference>
<comment type="caution">
    <text evidence="1">The sequence shown here is derived from an EMBL/GenBank/DDBJ whole genome shotgun (WGS) entry which is preliminary data.</text>
</comment>
<proteinExistence type="predicted"/>
<accession>A0A0N0RXD4</accession>
<reference evidence="1 2" key="1">
    <citation type="submission" date="2015-08" db="EMBL/GenBank/DDBJ databases">
        <title>Genome sequencing of Penicillium nordicum.</title>
        <authorList>
            <person name="Nguyen H.D."/>
            <person name="Seifert K.A."/>
        </authorList>
    </citation>
    <scope>NUCLEOTIDE SEQUENCE [LARGE SCALE GENOMIC DNA]</scope>
    <source>
        <strain evidence="1 2">DAOMC 185683</strain>
    </source>
</reference>
<organism evidence="1 2">
    <name type="scientific">Penicillium nordicum</name>
    <dbReference type="NCBI Taxonomy" id="229535"/>
    <lineage>
        <taxon>Eukaryota</taxon>
        <taxon>Fungi</taxon>
        <taxon>Dikarya</taxon>
        <taxon>Ascomycota</taxon>
        <taxon>Pezizomycotina</taxon>
        <taxon>Eurotiomycetes</taxon>
        <taxon>Eurotiomycetidae</taxon>
        <taxon>Eurotiales</taxon>
        <taxon>Aspergillaceae</taxon>
        <taxon>Penicillium</taxon>
    </lineage>
</organism>
<evidence type="ECO:0000313" key="1">
    <source>
        <dbReference type="EMBL" id="KOS36495.1"/>
    </source>
</evidence>
<keyword evidence="2" id="KW-1185">Reference proteome</keyword>
<dbReference type="OrthoDB" id="5421702at2759"/>
<dbReference type="Proteomes" id="UP000037696">
    <property type="component" value="Unassembled WGS sequence"/>
</dbReference>
<evidence type="ECO:0000313" key="2">
    <source>
        <dbReference type="Proteomes" id="UP000037696"/>
    </source>
</evidence>
<gene>
    <name evidence="1" type="ORF">ACN38_g12757</name>
</gene>
<dbReference type="AlphaFoldDB" id="A0A0N0RXD4"/>
<protein>
    <submittedName>
        <fullName evidence="1">Uncharacterized protein</fullName>
    </submittedName>
</protein>
<sequence length="159" mass="17576">MRQMIVPDVSGTPEVRSVTDGDFAIGNGIVENGPCISRDEWIHWQNQLVAATKKHILSPRKMPWKSSPSKLKIKSMASEQLALDQLFTYSFVSLDLMSTIIQKAGVAPKRMVHTSIYLPVGIMEIVTRKAWSDCKSIPAPLATRPGIMGDLIKKAWATA</sequence>